<dbReference type="SUPFAM" id="SSF55120">
    <property type="entry name" value="Pseudouridine synthase"/>
    <property type="match status" value="1"/>
</dbReference>
<accession>A0A4P6XKI5</accession>
<keyword evidence="3" id="KW-0413">Isomerase</keyword>
<evidence type="ECO:0000313" key="7">
    <source>
        <dbReference type="Proteomes" id="UP000292447"/>
    </source>
</evidence>
<reference evidence="7" key="1">
    <citation type="submission" date="2019-03" db="EMBL/GenBank/DDBJ databases">
        <title>Snf2 controls pulcherriminic acid biosynthesis and connects pigmentation and antifungal activity of the yeast Metschnikowia pulcherrima.</title>
        <authorList>
            <person name="Gore-Lloyd D."/>
            <person name="Sumann I."/>
            <person name="Brachmann A.O."/>
            <person name="Schneeberger K."/>
            <person name="Ortiz-Merino R.A."/>
            <person name="Moreno-Beltran M."/>
            <person name="Schlaefli M."/>
            <person name="Kirner P."/>
            <person name="Santos Kron A."/>
            <person name="Wolfe K.H."/>
            <person name="Piel J."/>
            <person name="Ahrens C.H."/>
            <person name="Henk D."/>
            <person name="Freimoser F.M."/>
        </authorList>
    </citation>
    <scope>NUCLEOTIDE SEQUENCE [LARGE SCALE GENOMIC DNA]</scope>
    <source>
        <strain evidence="7">APC 1.2</strain>
    </source>
</reference>
<dbReference type="AlphaFoldDB" id="A0A4P6XKI5"/>
<dbReference type="GO" id="GO:0009982">
    <property type="term" value="F:pseudouridine synthase activity"/>
    <property type="evidence" value="ECO:0007669"/>
    <property type="project" value="InterPro"/>
</dbReference>
<dbReference type="Proteomes" id="UP000292447">
    <property type="component" value="Chromosome II"/>
</dbReference>
<dbReference type="PANTHER" id="PTHR13326:SF21">
    <property type="entry name" value="PSEUDOURIDYLATE SYNTHASE PUS7L"/>
    <property type="match status" value="1"/>
</dbReference>
<evidence type="ECO:0000256" key="2">
    <source>
        <dbReference type="ARBA" id="ARBA00022694"/>
    </source>
</evidence>
<dbReference type="InterPro" id="IPR020119">
    <property type="entry name" value="PsdUridine_synth_TruD_CS"/>
</dbReference>
<evidence type="ECO:0000259" key="5">
    <source>
        <dbReference type="PROSITE" id="PS50984"/>
    </source>
</evidence>
<keyword evidence="2" id="KW-0819">tRNA processing</keyword>
<feature type="compositionally biased region" description="Basic and acidic residues" evidence="4">
    <location>
        <begin position="1"/>
        <end position="13"/>
    </location>
</feature>
<protein>
    <submittedName>
        <fullName evidence="6">tRNA pseudouridine13 synthase</fullName>
    </submittedName>
</protein>
<feature type="domain" description="TRUD" evidence="5">
    <location>
        <begin position="356"/>
        <end position="603"/>
    </location>
</feature>
<sequence length="679" mass="76045">MEPATKRAAEEVHAPTPKRTQADPLKSIKETDVGITQYINEIYKNGGGFYGTIKQRYSDFQVFEIDLAGKVVHLTDTGVETGALKKDRHMEKRKSERAELQNLSPEELEQAKREKAEKIENGAVLGENDAPKYTLSESDRERLLTYVSAEELAEIEALFGNGGNMETKATFSDKSQRTQLHQLVRQAFQGKLETLTTPENTFKIALAKNSKATRRNNPNHVAESGVVNYGLGPYKPYLHFTVYKENRETMEVASLITRFLRVPNKNVKYAGTKDRRGITCQKFSVQNGKVARVTALNHGLKGAVLGSFSYEDKPLDLGDLQGNEFIITIKDVRPQQDNDDLQAIVKASFESLQTKGFINYYGMQRFGTFSISTHVMGIYLLKDDWKGAAELILAEQDRVVPESVEARRVWASTGDAGEAAELMPRRCNAELAILNLLAKEKKGDDGYTSNSYFRAIMQIPRNLRLIYVHAYQLYVWNLVASKRVELFGLSVQAGDLVMVGTEAAAESLTTTELVDGVEFLEDVVPSTFPKVRALTQQEVDSGKYTIYDVVLPSPGFDVQYPTNPQLMEVYEKAMAKDGLDPHNMARRVKEFSLAGSYRPLMGRATDLTYDIVNYNDETDSLVRTDLELLTAEREGHTLSRVVESAGPEAKKTAVILRMRLGVSSYATMALREFMKADNR</sequence>
<dbReference type="InterPro" id="IPR001656">
    <property type="entry name" value="PsdUridine_synth_TruD"/>
</dbReference>
<dbReference type="GO" id="GO:0005634">
    <property type="term" value="C:nucleus"/>
    <property type="evidence" value="ECO:0007669"/>
    <property type="project" value="TreeGrafter"/>
</dbReference>
<keyword evidence="7" id="KW-1185">Reference proteome</keyword>
<organism evidence="6 7">
    <name type="scientific">Metschnikowia aff. pulcherrima</name>
    <dbReference type="NCBI Taxonomy" id="2163413"/>
    <lineage>
        <taxon>Eukaryota</taxon>
        <taxon>Fungi</taxon>
        <taxon>Dikarya</taxon>
        <taxon>Ascomycota</taxon>
        <taxon>Saccharomycotina</taxon>
        <taxon>Pichiomycetes</taxon>
        <taxon>Metschnikowiaceae</taxon>
        <taxon>Metschnikowia</taxon>
    </lineage>
</organism>
<dbReference type="PROSITE" id="PS50984">
    <property type="entry name" value="TRUD"/>
    <property type="match status" value="1"/>
</dbReference>
<evidence type="ECO:0000256" key="1">
    <source>
        <dbReference type="ARBA" id="ARBA00007953"/>
    </source>
</evidence>
<dbReference type="GO" id="GO:0001522">
    <property type="term" value="P:pseudouridine synthesis"/>
    <property type="evidence" value="ECO:0007669"/>
    <property type="project" value="InterPro"/>
</dbReference>
<dbReference type="NCBIfam" id="TIGR00094">
    <property type="entry name" value="tRNA_TruD_broad"/>
    <property type="match status" value="1"/>
</dbReference>
<dbReference type="CDD" id="cd02576">
    <property type="entry name" value="PseudoU_synth_ScPUS7"/>
    <property type="match status" value="1"/>
</dbReference>
<dbReference type="Gene3D" id="3.30.2350.20">
    <property type="entry name" value="TruD, catalytic domain"/>
    <property type="match status" value="2"/>
</dbReference>
<dbReference type="PROSITE" id="PS01268">
    <property type="entry name" value="UPF0024"/>
    <property type="match status" value="1"/>
</dbReference>
<gene>
    <name evidence="6" type="primary">MPUL0B10600</name>
    <name evidence="6" type="ORF">METSCH_B10600</name>
</gene>
<dbReference type="EMBL" id="CP034457">
    <property type="protein sequence ID" value="QBM87847.1"/>
    <property type="molecule type" value="Genomic_DNA"/>
</dbReference>
<evidence type="ECO:0000256" key="3">
    <source>
        <dbReference type="ARBA" id="ARBA00023235"/>
    </source>
</evidence>
<dbReference type="InterPro" id="IPR011760">
    <property type="entry name" value="PsdUridine_synth_TruD_insert"/>
</dbReference>
<feature type="compositionally biased region" description="Basic and acidic residues" evidence="4">
    <location>
        <begin position="85"/>
        <end position="99"/>
    </location>
</feature>
<dbReference type="InterPro" id="IPR020103">
    <property type="entry name" value="PsdUridine_synth_cat_dom_sf"/>
</dbReference>
<dbReference type="InterPro" id="IPR042214">
    <property type="entry name" value="TruD_catalytic"/>
</dbReference>
<dbReference type="PANTHER" id="PTHR13326">
    <property type="entry name" value="TRNA PSEUDOURIDINE SYNTHASE D"/>
    <property type="match status" value="1"/>
</dbReference>
<name>A0A4P6XKI5_9ASCO</name>
<evidence type="ECO:0000256" key="4">
    <source>
        <dbReference type="SAM" id="MobiDB-lite"/>
    </source>
</evidence>
<comment type="similarity">
    <text evidence="1">Belongs to the pseudouridine synthase TruD family.</text>
</comment>
<dbReference type="Pfam" id="PF01142">
    <property type="entry name" value="TruD"/>
    <property type="match status" value="1"/>
</dbReference>
<feature type="region of interest" description="Disordered" evidence="4">
    <location>
        <begin position="1"/>
        <end position="27"/>
    </location>
</feature>
<dbReference type="GO" id="GO:0008033">
    <property type="term" value="P:tRNA processing"/>
    <property type="evidence" value="ECO:0007669"/>
    <property type="project" value="UniProtKB-KW"/>
</dbReference>
<dbReference type="GO" id="GO:0003723">
    <property type="term" value="F:RNA binding"/>
    <property type="evidence" value="ECO:0007669"/>
    <property type="project" value="InterPro"/>
</dbReference>
<proteinExistence type="inferred from homology"/>
<evidence type="ECO:0000313" key="6">
    <source>
        <dbReference type="EMBL" id="QBM87847.1"/>
    </source>
</evidence>
<dbReference type="PIRSF" id="PIRSF037016">
    <property type="entry name" value="Pseudouridin_synth_euk_prd"/>
    <property type="match status" value="1"/>
</dbReference>
<feature type="region of interest" description="Disordered" evidence="4">
    <location>
        <begin position="85"/>
        <end position="108"/>
    </location>
</feature>
<dbReference type="STRING" id="2163413.A0A4P6XKI5"/>